<keyword evidence="1" id="KW-1133">Transmembrane helix</keyword>
<keyword evidence="1" id="KW-0472">Membrane</keyword>
<reference evidence="2" key="1">
    <citation type="journal article" date="2015" name="Nature">
        <title>Complex archaea that bridge the gap between prokaryotes and eukaryotes.</title>
        <authorList>
            <person name="Spang A."/>
            <person name="Saw J.H."/>
            <person name="Jorgensen S.L."/>
            <person name="Zaremba-Niedzwiedzka K."/>
            <person name="Martijn J."/>
            <person name="Lind A.E."/>
            <person name="van Eijk R."/>
            <person name="Schleper C."/>
            <person name="Guy L."/>
            <person name="Ettema T.J."/>
        </authorList>
    </citation>
    <scope>NUCLEOTIDE SEQUENCE</scope>
</reference>
<dbReference type="EMBL" id="LAZR01026685">
    <property type="protein sequence ID" value="KKL67957.1"/>
    <property type="molecule type" value="Genomic_DNA"/>
</dbReference>
<gene>
    <name evidence="2" type="ORF">LCGC14_2129780</name>
</gene>
<dbReference type="AlphaFoldDB" id="A0A0F9GXY3"/>
<sequence>KRDISKDIHNSSVFSPITRDSAHFFTPPRILYYPFGILINSISINFLIHGTDLLGVKIFGVSEETIVLVGFFLCIFAGFMIGLDWYRLFAKLYPDLYDEIEEILNELKATQMSRNQA</sequence>
<name>A0A0F9GXY3_9ZZZZ</name>
<keyword evidence="1" id="KW-0812">Transmembrane</keyword>
<evidence type="ECO:0000256" key="1">
    <source>
        <dbReference type="SAM" id="Phobius"/>
    </source>
</evidence>
<comment type="caution">
    <text evidence="2">The sequence shown here is derived from an EMBL/GenBank/DDBJ whole genome shotgun (WGS) entry which is preliminary data.</text>
</comment>
<protein>
    <submittedName>
        <fullName evidence="2">Uncharacterized protein</fullName>
    </submittedName>
</protein>
<feature type="non-terminal residue" evidence="2">
    <location>
        <position position="1"/>
    </location>
</feature>
<proteinExistence type="predicted"/>
<feature type="transmembrane region" description="Helical" evidence="1">
    <location>
        <begin position="30"/>
        <end position="48"/>
    </location>
</feature>
<organism evidence="2">
    <name type="scientific">marine sediment metagenome</name>
    <dbReference type="NCBI Taxonomy" id="412755"/>
    <lineage>
        <taxon>unclassified sequences</taxon>
        <taxon>metagenomes</taxon>
        <taxon>ecological metagenomes</taxon>
    </lineage>
</organism>
<evidence type="ECO:0000313" key="2">
    <source>
        <dbReference type="EMBL" id="KKL67957.1"/>
    </source>
</evidence>
<feature type="transmembrane region" description="Helical" evidence="1">
    <location>
        <begin position="68"/>
        <end position="86"/>
    </location>
</feature>
<accession>A0A0F9GXY3</accession>